<dbReference type="GO" id="GO:0004109">
    <property type="term" value="F:coproporphyrinogen oxidase activity"/>
    <property type="evidence" value="ECO:0007669"/>
    <property type="project" value="UniProtKB-EC"/>
</dbReference>
<gene>
    <name evidence="8" type="primary">hemF</name>
    <name evidence="8" type="ORF">JCM31826_05990</name>
</gene>
<dbReference type="GO" id="GO:0006782">
    <property type="term" value="P:protoporphyrinogen IX biosynthetic process"/>
    <property type="evidence" value="ECO:0007669"/>
    <property type="project" value="TreeGrafter"/>
</dbReference>
<evidence type="ECO:0000313" key="8">
    <source>
        <dbReference type="EMBL" id="GCD77117.1"/>
    </source>
</evidence>
<dbReference type="AlphaFoldDB" id="A0A401XJA5"/>
<dbReference type="PANTHER" id="PTHR10755:SF0">
    <property type="entry name" value="OXYGEN-DEPENDENT COPROPORPHYRINOGEN-III OXIDASE, MITOCHONDRIAL"/>
    <property type="match status" value="1"/>
</dbReference>
<comment type="caution">
    <text evidence="8">The sequence shown here is derived from an EMBL/GenBank/DDBJ whole genome shotgun (WGS) entry which is preliminary data.</text>
</comment>
<evidence type="ECO:0000256" key="7">
    <source>
        <dbReference type="ARBA" id="ARBA00023244"/>
    </source>
</evidence>
<dbReference type="SUPFAM" id="SSF102886">
    <property type="entry name" value="Coproporphyrinogen III oxidase"/>
    <property type="match status" value="1"/>
</dbReference>
<accession>A0A401XJA5</accession>
<evidence type="ECO:0000256" key="1">
    <source>
        <dbReference type="ARBA" id="ARBA00005168"/>
    </source>
</evidence>
<comment type="subunit">
    <text evidence="3">Homodimer.</text>
</comment>
<dbReference type="PRINTS" id="PR00073">
    <property type="entry name" value="COPRGNOXDASE"/>
</dbReference>
<evidence type="ECO:0000313" key="9">
    <source>
        <dbReference type="Proteomes" id="UP000286715"/>
    </source>
</evidence>
<reference evidence="8 9" key="1">
    <citation type="submission" date="2018-11" db="EMBL/GenBank/DDBJ databases">
        <title>Schleiferia aggregans sp. nov., a moderately thermophilic heterotrophic bacterium isolated from microbial mats at a terrestrial hot spring.</title>
        <authorList>
            <person name="Iino T."/>
            <person name="Ohkuma M."/>
            <person name="Haruta S."/>
        </authorList>
    </citation>
    <scope>NUCLEOTIDE SEQUENCE [LARGE SCALE GENOMIC DNA]</scope>
    <source>
        <strain evidence="8 9">LA</strain>
    </source>
</reference>
<dbReference type="Proteomes" id="UP000286715">
    <property type="component" value="Unassembled WGS sequence"/>
</dbReference>
<protein>
    <recommendedName>
        <fullName evidence="4">coproporphyrinogen oxidase</fullName>
        <ecNumber evidence="4">1.3.3.3</ecNumber>
    </recommendedName>
</protein>
<dbReference type="InterPro" id="IPR001260">
    <property type="entry name" value="Coprogen_oxidase_aer"/>
</dbReference>
<comment type="similarity">
    <text evidence="2">Belongs to the aerobic coproporphyrinogen-III oxidase family.</text>
</comment>
<evidence type="ECO:0000256" key="3">
    <source>
        <dbReference type="ARBA" id="ARBA00011738"/>
    </source>
</evidence>
<evidence type="ECO:0000256" key="5">
    <source>
        <dbReference type="ARBA" id="ARBA00023002"/>
    </source>
</evidence>
<organism evidence="8 9">
    <name type="scientific">Thermaurantimonas aggregans</name>
    <dbReference type="NCBI Taxonomy" id="2173829"/>
    <lineage>
        <taxon>Bacteria</taxon>
        <taxon>Pseudomonadati</taxon>
        <taxon>Bacteroidota</taxon>
        <taxon>Flavobacteriia</taxon>
        <taxon>Flavobacteriales</taxon>
        <taxon>Schleiferiaceae</taxon>
        <taxon>Thermaurantimonas</taxon>
    </lineage>
</organism>
<comment type="pathway">
    <text evidence="1">Porphyrin-containing compound metabolism; protoporphyrin-IX biosynthesis; protoporphyrinogen-IX from coproporphyrinogen-III (O2 route): step 1/1.</text>
</comment>
<dbReference type="InterPro" id="IPR036406">
    <property type="entry name" value="Coprogen_oxidase_aer_sf"/>
</dbReference>
<keyword evidence="9" id="KW-1185">Reference proteome</keyword>
<keyword evidence="5" id="KW-0560">Oxidoreductase</keyword>
<sequence length="309" mass="36126">MTIKERFESYIHELQDRICKSLEEVDGKEHFTEDRWERPGGGGGITRIIQGGKVFEKGGVNTSVVHGVLPEVMMQRLGVQHNRFFACGISLVIHPVNPFVPTVHANYRYFELYDEEWAVVDSWFGGGADLTPYYIFEEDGRHFHTVLKEACEKHSPEYYPRFKAECDRYFYIDHRKENRGIGGIFFDYLRPNDIQTAEHWLSFVMDAGDAFLPAYVPIVERRKELPYGERHLHWQGIRRGRYVEFNLVYDRGTLFGLKTDGRIESILMSLPATARWEYNFKPEPGSEEAKLLKALEHRDWVNTFTIEGY</sequence>
<dbReference type="EMBL" id="BHZE01000004">
    <property type="protein sequence ID" value="GCD77117.1"/>
    <property type="molecule type" value="Genomic_DNA"/>
</dbReference>
<dbReference type="NCBIfam" id="NF003727">
    <property type="entry name" value="PRK05330.1"/>
    <property type="match status" value="1"/>
</dbReference>
<dbReference type="EC" id="1.3.3.3" evidence="4"/>
<evidence type="ECO:0000256" key="6">
    <source>
        <dbReference type="ARBA" id="ARBA00023133"/>
    </source>
</evidence>
<evidence type="ECO:0000256" key="4">
    <source>
        <dbReference type="ARBA" id="ARBA00012869"/>
    </source>
</evidence>
<evidence type="ECO:0000256" key="2">
    <source>
        <dbReference type="ARBA" id="ARBA00010644"/>
    </source>
</evidence>
<dbReference type="PIRSF" id="PIRSF000166">
    <property type="entry name" value="Coproporphyri_ox"/>
    <property type="match status" value="1"/>
</dbReference>
<name>A0A401XJA5_9FLAO</name>
<keyword evidence="7" id="KW-0627">Porphyrin biosynthesis</keyword>
<dbReference type="GO" id="GO:0005737">
    <property type="term" value="C:cytoplasm"/>
    <property type="evidence" value="ECO:0007669"/>
    <property type="project" value="TreeGrafter"/>
</dbReference>
<keyword evidence="6" id="KW-0350">Heme biosynthesis</keyword>
<dbReference type="Pfam" id="PF01218">
    <property type="entry name" value="Coprogen_oxidas"/>
    <property type="match status" value="1"/>
</dbReference>
<dbReference type="PANTHER" id="PTHR10755">
    <property type="entry name" value="COPROPORPHYRINOGEN III OXIDASE, MITOCHONDRIAL"/>
    <property type="match status" value="1"/>
</dbReference>
<dbReference type="Gene3D" id="3.40.1500.10">
    <property type="entry name" value="Coproporphyrinogen III oxidase, aerobic"/>
    <property type="match status" value="1"/>
</dbReference>
<proteinExistence type="inferred from homology"/>